<keyword evidence="1" id="KW-0472">Membrane</keyword>
<feature type="transmembrane region" description="Helical" evidence="1">
    <location>
        <begin position="20"/>
        <end position="39"/>
    </location>
</feature>
<evidence type="ECO:0000259" key="2">
    <source>
        <dbReference type="Pfam" id="PF19830"/>
    </source>
</evidence>
<feature type="domain" description="DUF6311" evidence="2">
    <location>
        <begin position="22"/>
        <end position="376"/>
    </location>
</feature>
<feature type="transmembrane region" description="Helical" evidence="1">
    <location>
        <begin position="210"/>
        <end position="229"/>
    </location>
</feature>
<feature type="transmembrane region" description="Helical" evidence="1">
    <location>
        <begin position="241"/>
        <end position="261"/>
    </location>
</feature>
<feature type="transmembrane region" description="Helical" evidence="1">
    <location>
        <begin position="131"/>
        <end position="152"/>
    </location>
</feature>
<reference evidence="3 4" key="1">
    <citation type="submission" date="2015-12" db="EMBL/GenBank/DDBJ databases">
        <title>Draft genome sequence of Acidibacillus ferrooxidans ITV001, isolated from a chalcopyrite acid mine drainage site in Brazil.</title>
        <authorList>
            <person name="Dall'Agnol H."/>
            <person name="Nancucheo I."/>
            <person name="Johnson B."/>
            <person name="Oliveira R."/>
            <person name="Leite L."/>
            <person name="Pylro V."/>
            <person name="Nunes G.L."/>
            <person name="Tzotzos G."/>
            <person name="Fernandes G.R."/>
            <person name="Dutra J."/>
            <person name="Orellana S.C."/>
            <person name="Oliveira G."/>
        </authorList>
    </citation>
    <scope>NUCLEOTIDE SEQUENCE [LARGE SCALE GENOMIC DNA]</scope>
    <source>
        <strain evidence="4">ITV01</strain>
    </source>
</reference>
<dbReference type="Proteomes" id="UP000053557">
    <property type="component" value="Unassembled WGS sequence"/>
</dbReference>
<feature type="transmembrane region" description="Helical" evidence="1">
    <location>
        <begin position="158"/>
        <end position="175"/>
    </location>
</feature>
<name>A0A101XPJ8_9BACL</name>
<proteinExistence type="predicted"/>
<evidence type="ECO:0000256" key="1">
    <source>
        <dbReference type="SAM" id="Phobius"/>
    </source>
</evidence>
<accession>A0A101XPJ8</accession>
<evidence type="ECO:0000313" key="4">
    <source>
        <dbReference type="Proteomes" id="UP000053557"/>
    </source>
</evidence>
<sequence>MMKVGWFIVKTILNKKSLSIFLYILIALIFMGDVTLHPLTTYIGQPGDAQQFMWYLGHFWNSLLQGRNPFVSTSMNYPNGINLMANTSLIAESAIFGPIALVTNLVLVYNLLFLLNFIATSVFSELIFRDLGISRFLAVAGAVLIAILPYYMAQDMGHLNLVLTSPLWVVLYMVVHIVTKGTIRPKLNGVVIGVLLAIEFYTSLEIFVTFLMVSALLLIVSILITRNKFNGYMKKIPRQSVIYGISVLLGLAIPGIVEYLFGPYRPPLGLSVQSPNIYVTDLLSLIIPSPVYLIHSHTTTFVTQFFSGNYSENDGYIGIPAIILFVWSVQRTWSRSVTKVVFTLVLIIAIFSFGPYLHILGNTSKIMLPWIIFQGLPILKDILPGRLMMYSEIGIVLILLIGAEDVISKRQKTRSTSFIMVFFLCLTGLTWWPRMPYWTTNVNPTLTSALSSGGSLYRSLKSQVVGVVSSDFPINMETIADSGYPFSTANVYAFTSTNENPMNLLNISLFATNGSSVTVSQVRNSLRAYLPYAHVSRLLFMPISVGEKISPTIYNGITDILGQPIKQVDGACEWIVPFSFNSRMVIQQFSDLYNASTRYLVNNKWNTSNLYPLALEKLGFLSPSYQGYSKNEANFNWTGLGGWVGAWGNNQFAVGLNTTAKYAEQIIRSYQHKSVKVYYPYPQVYNSSEVKRNWGTLNNTLQQLLIVFNAK</sequence>
<dbReference type="AlphaFoldDB" id="A0A101XPJ8"/>
<keyword evidence="1" id="KW-1133">Transmembrane helix</keyword>
<feature type="transmembrane region" description="Helical" evidence="1">
    <location>
        <begin position="187"/>
        <end position="204"/>
    </location>
</feature>
<evidence type="ECO:0000313" key="3">
    <source>
        <dbReference type="EMBL" id="KUO95215.1"/>
    </source>
</evidence>
<feature type="transmembrane region" description="Helical" evidence="1">
    <location>
        <begin position="415"/>
        <end position="432"/>
    </location>
</feature>
<protein>
    <recommendedName>
        <fullName evidence="2">DUF6311 domain-containing protein</fullName>
    </recommendedName>
</protein>
<feature type="transmembrane region" description="Helical" evidence="1">
    <location>
        <begin position="387"/>
        <end position="403"/>
    </location>
</feature>
<keyword evidence="1" id="KW-0812">Transmembrane</keyword>
<feature type="transmembrane region" description="Helical" evidence="1">
    <location>
        <begin position="340"/>
        <end position="359"/>
    </location>
</feature>
<dbReference type="InterPro" id="IPR046278">
    <property type="entry name" value="DUF6311"/>
</dbReference>
<dbReference type="Pfam" id="PF19830">
    <property type="entry name" value="DUF6311"/>
    <property type="match status" value="1"/>
</dbReference>
<dbReference type="EMBL" id="LPVJ01000054">
    <property type="protein sequence ID" value="KUO95215.1"/>
    <property type="molecule type" value="Genomic_DNA"/>
</dbReference>
<organism evidence="3 4">
    <name type="scientific">Ferroacidibacillus organovorans</name>
    <dbReference type="NCBI Taxonomy" id="1765683"/>
    <lineage>
        <taxon>Bacteria</taxon>
        <taxon>Bacillati</taxon>
        <taxon>Bacillota</taxon>
        <taxon>Bacilli</taxon>
        <taxon>Bacillales</taxon>
        <taxon>Alicyclobacillaceae</taxon>
        <taxon>Ferroacidibacillus</taxon>
    </lineage>
</organism>
<keyword evidence="4" id="KW-1185">Reference proteome</keyword>
<feature type="transmembrane region" description="Helical" evidence="1">
    <location>
        <begin position="95"/>
        <end position="119"/>
    </location>
</feature>
<gene>
    <name evidence="3" type="ORF">ATW55_13815</name>
</gene>
<comment type="caution">
    <text evidence="3">The sequence shown here is derived from an EMBL/GenBank/DDBJ whole genome shotgun (WGS) entry which is preliminary data.</text>
</comment>